<proteinExistence type="predicted"/>
<gene>
    <name evidence="1" type="ORF">CWS20_15290</name>
</gene>
<name>A0A2N0ZFC0_9BACI</name>
<sequence length="110" mass="13417">MKKDKTGYIYTQVVLRDEEGNVITDDYGRPVMDYIPNIPFIIRSWQPYSPQMASDRYAIRVPEVNYRFFSDPDDRLDFKVRFSFRGNDYRIEYPLKYERHYEILITELKK</sequence>
<protein>
    <recommendedName>
        <fullName evidence="3">Head-tail adaptor protein</fullName>
    </recommendedName>
</protein>
<accession>A0A2N0ZFC0</accession>
<evidence type="ECO:0008006" key="3">
    <source>
        <dbReference type="Google" id="ProtNLM"/>
    </source>
</evidence>
<dbReference type="EMBL" id="PISD01000031">
    <property type="protein sequence ID" value="PKG28205.1"/>
    <property type="molecule type" value="Genomic_DNA"/>
</dbReference>
<dbReference type="Proteomes" id="UP000233343">
    <property type="component" value="Unassembled WGS sequence"/>
</dbReference>
<dbReference type="RefSeq" id="WP_066196453.1">
    <property type="nucleotide sequence ID" value="NZ_JARMMB010000009.1"/>
</dbReference>
<keyword evidence="2" id="KW-1185">Reference proteome</keyword>
<evidence type="ECO:0000313" key="1">
    <source>
        <dbReference type="EMBL" id="PKG28205.1"/>
    </source>
</evidence>
<reference evidence="1 2" key="1">
    <citation type="journal article" date="2010" name="Int. J. Syst. Evol. Microbiol.">
        <title>Bacillus horneckiae sp. nov., isolated from a spacecraft-assembly clean room.</title>
        <authorList>
            <person name="Vaishampayan P."/>
            <person name="Probst A."/>
            <person name="Krishnamurthi S."/>
            <person name="Ghosh S."/>
            <person name="Osman S."/>
            <person name="McDowall A."/>
            <person name="Ruckmani A."/>
            <person name="Mayilraj S."/>
            <person name="Venkateswaran K."/>
        </authorList>
    </citation>
    <scope>NUCLEOTIDE SEQUENCE [LARGE SCALE GENOMIC DNA]</scope>
    <source>
        <strain evidence="2">1PO1SC</strain>
    </source>
</reference>
<organism evidence="1 2">
    <name type="scientific">Cytobacillus horneckiae</name>
    <dbReference type="NCBI Taxonomy" id="549687"/>
    <lineage>
        <taxon>Bacteria</taxon>
        <taxon>Bacillati</taxon>
        <taxon>Bacillota</taxon>
        <taxon>Bacilli</taxon>
        <taxon>Bacillales</taxon>
        <taxon>Bacillaceae</taxon>
        <taxon>Cytobacillus</taxon>
    </lineage>
</organism>
<evidence type="ECO:0000313" key="2">
    <source>
        <dbReference type="Proteomes" id="UP000233343"/>
    </source>
</evidence>
<dbReference type="AlphaFoldDB" id="A0A2N0ZFC0"/>
<comment type="caution">
    <text evidence="1">The sequence shown here is derived from an EMBL/GenBank/DDBJ whole genome shotgun (WGS) entry which is preliminary data.</text>
</comment>